<dbReference type="PROSITE" id="PS00478">
    <property type="entry name" value="LIM_DOMAIN_1"/>
    <property type="match status" value="1"/>
</dbReference>
<protein>
    <submittedName>
        <fullName evidence="11">LIM domain containing protein</fullName>
    </submittedName>
</protein>
<feature type="non-terminal residue" evidence="11">
    <location>
        <position position="81"/>
    </location>
</feature>
<evidence type="ECO:0000256" key="2">
    <source>
        <dbReference type="ARBA" id="ARBA00022723"/>
    </source>
</evidence>
<evidence type="ECO:0000313" key="12">
    <source>
        <dbReference type="Proteomes" id="UP000292052"/>
    </source>
</evidence>
<keyword evidence="2 9" id="KW-0479">Metal-binding</keyword>
<dbReference type="PANTHER" id="PTHR24208">
    <property type="entry name" value="LIM/HOMEOBOX PROTEIN LHX"/>
    <property type="match status" value="1"/>
</dbReference>
<evidence type="ECO:0000256" key="8">
    <source>
        <dbReference type="ARBA" id="ARBA00023242"/>
    </source>
</evidence>
<evidence type="ECO:0000256" key="4">
    <source>
        <dbReference type="ARBA" id="ARBA00022833"/>
    </source>
</evidence>
<evidence type="ECO:0000256" key="9">
    <source>
        <dbReference type="PROSITE-ProRule" id="PRU00125"/>
    </source>
</evidence>
<dbReference type="PROSITE" id="PS50023">
    <property type="entry name" value="LIM_DOMAIN_2"/>
    <property type="match status" value="1"/>
</dbReference>
<dbReference type="SUPFAM" id="SSF57716">
    <property type="entry name" value="Glucocorticoid receptor-like (DNA-binding domain)"/>
    <property type="match status" value="2"/>
</dbReference>
<dbReference type="GO" id="GO:0000977">
    <property type="term" value="F:RNA polymerase II transcription regulatory region sequence-specific DNA binding"/>
    <property type="evidence" value="ECO:0007669"/>
    <property type="project" value="TreeGrafter"/>
</dbReference>
<dbReference type="AlphaFoldDB" id="A0A482V6U5"/>
<dbReference type="CDD" id="cd09367">
    <property type="entry name" value="LIM1_Lhx1_Lhx5"/>
    <property type="match status" value="1"/>
</dbReference>
<reference evidence="11 12" key="1">
    <citation type="submission" date="2017-03" db="EMBL/GenBank/DDBJ databases">
        <title>Genome of the blue death feigning beetle - Asbolus verrucosus.</title>
        <authorList>
            <person name="Rider S.D."/>
        </authorList>
    </citation>
    <scope>NUCLEOTIDE SEQUENCE [LARGE SCALE GENOMIC DNA]</scope>
    <source>
        <strain evidence="11">Butters</strain>
        <tissue evidence="11">Head and leg muscle</tissue>
    </source>
</reference>
<keyword evidence="5 9" id="KW-0440">LIM domain</keyword>
<keyword evidence="7" id="KW-0371">Homeobox</keyword>
<dbReference type="GO" id="GO:0008270">
    <property type="term" value="F:zinc ion binding"/>
    <property type="evidence" value="ECO:0007669"/>
    <property type="project" value="InterPro"/>
</dbReference>
<dbReference type="InterPro" id="IPR049618">
    <property type="entry name" value="Lhx1/5_LIM1"/>
</dbReference>
<dbReference type="SMART" id="SM00132">
    <property type="entry name" value="LIM"/>
    <property type="match status" value="1"/>
</dbReference>
<keyword evidence="12" id="KW-1185">Reference proteome</keyword>
<dbReference type="GO" id="GO:0000981">
    <property type="term" value="F:DNA-binding transcription factor activity, RNA polymerase II-specific"/>
    <property type="evidence" value="ECO:0007669"/>
    <property type="project" value="TreeGrafter"/>
</dbReference>
<evidence type="ECO:0000256" key="7">
    <source>
        <dbReference type="ARBA" id="ARBA00023155"/>
    </source>
</evidence>
<sequence>MARAEPTGASASANGGGRCEPAAGMLIACAGCDKPILDKFLLNVLERTWHADCVRCFDCHAPLTDKCFSREGKLFCRSDFF</sequence>
<name>A0A482V6U5_ASBVE</name>
<dbReference type="InterPro" id="IPR001781">
    <property type="entry name" value="Znf_LIM"/>
</dbReference>
<proteinExistence type="predicted"/>
<keyword evidence="8" id="KW-0539">Nucleus</keyword>
<keyword evidence="4 9" id="KW-0862">Zinc</keyword>
<evidence type="ECO:0000256" key="1">
    <source>
        <dbReference type="ARBA" id="ARBA00004123"/>
    </source>
</evidence>
<dbReference type="Proteomes" id="UP000292052">
    <property type="component" value="Unassembled WGS sequence"/>
</dbReference>
<dbReference type="Pfam" id="PF00412">
    <property type="entry name" value="LIM"/>
    <property type="match status" value="1"/>
</dbReference>
<evidence type="ECO:0000313" key="11">
    <source>
        <dbReference type="EMBL" id="RZB38947.1"/>
    </source>
</evidence>
<organism evidence="11 12">
    <name type="scientific">Asbolus verrucosus</name>
    <name type="common">Desert ironclad beetle</name>
    <dbReference type="NCBI Taxonomy" id="1661398"/>
    <lineage>
        <taxon>Eukaryota</taxon>
        <taxon>Metazoa</taxon>
        <taxon>Ecdysozoa</taxon>
        <taxon>Arthropoda</taxon>
        <taxon>Hexapoda</taxon>
        <taxon>Insecta</taxon>
        <taxon>Pterygota</taxon>
        <taxon>Neoptera</taxon>
        <taxon>Endopterygota</taxon>
        <taxon>Coleoptera</taxon>
        <taxon>Polyphaga</taxon>
        <taxon>Cucujiformia</taxon>
        <taxon>Tenebrionidae</taxon>
        <taxon>Pimeliinae</taxon>
        <taxon>Asbolus</taxon>
    </lineage>
</organism>
<dbReference type="InterPro" id="IPR050453">
    <property type="entry name" value="LIM_Homeobox_TF"/>
</dbReference>
<dbReference type="GO" id="GO:0030182">
    <property type="term" value="P:neuron differentiation"/>
    <property type="evidence" value="ECO:0007669"/>
    <property type="project" value="TreeGrafter"/>
</dbReference>
<keyword evidence="3" id="KW-0677">Repeat</keyword>
<comment type="subcellular location">
    <subcellularLocation>
        <location evidence="1">Nucleus</location>
    </subcellularLocation>
</comment>
<dbReference type="STRING" id="1661398.A0A482V6U5"/>
<dbReference type="OrthoDB" id="10068367at2759"/>
<dbReference type="PANTHER" id="PTHR24208:SF105">
    <property type="entry name" value="DLIM1"/>
    <property type="match status" value="1"/>
</dbReference>
<dbReference type="EMBL" id="QDEB01132420">
    <property type="protein sequence ID" value="RZB38947.1"/>
    <property type="molecule type" value="Genomic_DNA"/>
</dbReference>
<comment type="caution">
    <text evidence="11">The sequence shown here is derived from an EMBL/GenBank/DDBJ whole genome shotgun (WGS) entry which is preliminary data.</text>
</comment>
<accession>A0A482V6U5</accession>
<dbReference type="Gene3D" id="2.10.110.10">
    <property type="entry name" value="Cysteine Rich Protein"/>
    <property type="match status" value="1"/>
</dbReference>
<gene>
    <name evidence="11" type="ORF">BDFB_011325</name>
</gene>
<evidence type="ECO:0000256" key="3">
    <source>
        <dbReference type="ARBA" id="ARBA00022737"/>
    </source>
</evidence>
<keyword evidence="6" id="KW-0238">DNA-binding</keyword>
<dbReference type="GO" id="GO:0005634">
    <property type="term" value="C:nucleus"/>
    <property type="evidence" value="ECO:0007669"/>
    <property type="project" value="UniProtKB-SubCell"/>
</dbReference>
<evidence type="ECO:0000259" key="10">
    <source>
        <dbReference type="PROSITE" id="PS50023"/>
    </source>
</evidence>
<evidence type="ECO:0000256" key="5">
    <source>
        <dbReference type="ARBA" id="ARBA00023038"/>
    </source>
</evidence>
<evidence type="ECO:0000256" key="6">
    <source>
        <dbReference type="ARBA" id="ARBA00023125"/>
    </source>
</evidence>
<dbReference type="FunFam" id="2.10.110.10:FF:000120">
    <property type="entry name" value="Insulin gene enhancer protein ISL-2"/>
    <property type="match status" value="1"/>
</dbReference>
<feature type="domain" description="LIM zinc-binding" evidence="10">
    <location>
        <begin position="27"/>
        <end position="81"/>
    </location>
</feature>